<dbReference type="PRINTS" id="PR00081">
    <property type="entry name" value="GDHRDH"/>
</dbReference>
<evidence type="ECO:0000256" key="1">
    <source>
        <dbReference type="ARBA" id="ARBA00006484"/>
    </source>
</evidence>
<feature type="region of interest" description="Disordered" evidence="4">
    <location>
        <begin position="249"/>
        <end position="269"/>
    </location>
</feature>
<evidence type="ECO:0000313" key="6">
    <source>
        <dbReference type="Proteomes" id="UP000306628"/>
    </source>
</evidence>
<gene>
    <name evidence="5" type="ORF">ETD85_39615</name>
</gene>
<reference evidence="5 6" key="1">
    <citation type="submission" date="2019-05" db="EMBL/GenBank/DDBJ databases">
        <title>Draft genome sequence of Nonomuraea zeae DSM 100528.</title>
        <authorList>
            <person name="Saricaoglu S."/>
            <person name="Isik K."/>
        </authorList>
    </citation>
    <scope>NUCLEOTIDE SEQUENCE [LARGE SCALE GENOMIC DNA]</scope>
    <source>
        <strain evidence="5 6">DSM 100528</strain>
    </source>
</reference>
<dbReference type="PANTHER" id="PTHR24322:SF736">
    <property type="entry name" value="RETINOL DEHYDROGENASE 10"/>
    <property type="match status" value="1"/>
</dbReference>
<dbReference type="GO" id="GO:0016616">
    <property type="term" value="F:oxidoreductase activity, acting on the CH-OH group of donors, NAD or NADP as acceptor"/>
    <property type="evidence" value="ECO:0007669"/>
    <property type="project" value="TreeGrafter"/>
</dbReference>
<dbReference type="EMBL" id="VCKX01000172">
    <property type="protein sequence ID" value="TMR27303.1"/>
    <property type="molecule type" value="Genomic_DNA"/>
</dbReference>
<comment type="caution">
    <text evidence="5">The sequence shown here is derived from an EMBL/GenBank/DDBJ whole genome shotgun (WGS) entry which is preliminary data.</text>
</comment>
<evidence type="ECO:0000313" key="5">
    <source>
        <dbReference type="EMBL" id="TMR27303.1"/>
    </source>
</evidence>
<dbReference type="PRINTS" id="PR00080">
    <property type="entry name" value="SDRFAMILY"/>
</dbReference>
<dbReference type="InterPro" id="IPR002347">
    <property type="entry name" value="SDR_fam"/>
</dbReference>
<protein>
    <submittedName>
        <fullName evidence="5">SDR family NAD(P)-dependent oxidoreductase</fullName>
    </submittedName>
</protein>
<feature type="compositionally biased region" description="Low complexity" evidence="4">
    <location>
        <begin position="1"/>
        <end position="23"/>
    </location>
</feature>
<proteinExistence type="inferred from homology"/>
<name>A0A5S4G2S9_9ACTN</name>
<dbReference type="Gene3D" id="3.40.50.720">
    <property type="entry name" value="NAD(P)-binding Rossmann-like Domain"/>
    <property type="match status" value="1"/>
</dbReference>
<keyword evidence="6" id="KW-1185">Reference proteome</keyword>
<dbReference type="Pfam" id="PF00106">
    <property type="entry name" value="adh_short"/>
    <property type="match status" value="1"/>
</dbReference>
<feature type="region of interest" description="Disordered" evidence="4">
    <location>
        <begin position="1"/>
        <end position="34"/>
    </location>
</feature>
<dbReference type="CDD" id="cd05233">
    <property type="entry name" value="SDR_c"/>
    <property type="match status" value="1"/>
</dbReference>
<evidence type="ECO:0000256" key="2">
    <source>
        <dbReference type="ARBA" id="ARBA00023002"/>
    </source>
</evidence>
<evidence type="ECO:0000256" key="3">
    <source>
        <dbReference type="RuleBase" id="RU000363"/>
    </source>
</evidence>
<keyword evidence="2" id="KW-0560">Oxidoreductase</keyword>
<organism evidence="5 6">
    <name type="scientific">Nonomuraea zeae</name>
    <dbReference type="NCBI Taxonomy" id="1642303"/>
    <lineage>
        <taxon>Bacteria</taxon>
        <taxon>Bacillati</taxon>
        <taxon>Actinomycetota</taxon>
        <taxon>Actinomycetes</taxon>
        <taxon>Streptosporangiales</taxon>
        <taxon>Streptosporangiaceae</taxon>
        <taxon>Nonomuraea</taxon>
    </lineage>
</organism>
<dbReference type="PANTHER" id="PTHR24322">
    <property type="entry name" value="PKSB"/>
    <property type="match status" value="1"/>
</dbReference>
<dbReference type="Proteomes" id="UP000306628">
    <property type="component" value="Unassembled WGS sequence"/>
</dbReference>
<dbReference type="SUPFAM" id="SSF51735">
    <property type="entry name" value="NAD(P)-binding Rossmann-fold domains"/>
    <property type="match status" value="1"/>
</dbReference>
<accession>A0A5S4G2S9</accession>
<feature type="compositionally biased region" description="Gly residues" evidence="4">
    <location>
        <begin position="24"/>
        <end position="33"/>
    </location>
</feature>
<comment type="similarity">
    <text evidence="1 3">Belongs to the short-chain dehydrogenases/reductases (SDR) family.</text>
</comment>
<evidence type="ECO:0000256" key="4">
    <source>
        <dbReference type="SAM" id="MobiDB-lite"/>
    </source>
</evidence>
<sequence>MRSPESPESPESAGSAEAGQEASCGGGRVGQGGRSVRELSGKVAVVTGAASGIGRALAVRLAAEGMTLMLADVDPGGLAETSMLAEASLAETGGLSEASPAPARRPRVLTQVTDVSDAAAVQHLSDRCFGELGAVHVLCNNAGVFQGGHMWTRTQEDFAWLLGVNLWGVLHGIRSFVPRMVEQDTEGHIVNTVSVAGLFATQGAGGYAVTKYAALAASQALAQDLAATGSKLRVTALCPGAVRTRIGDSARVRPDGPATARTQDERDMEEAIGRSAERGIEPSEVAELVVRAVREERFLVLTDPKYAERLRAHTETLLTGGLPGYQ</sequence>
<dbReference type="InterPro" id="IPR036291">
    <property type="entry name" value="NAD(P)-bd_dom_sf"/>
</dbReference>
<dbReference type="AlphaFoldDB" id="A0A5S4G2S9"/>
<dbReference type="OrthoDB" id="3691025at2"/>